<dbReference type="InterPro" id="IPR029044">
    <property type="entry name" value="Nucleotide-diphossugar_trans"/>
</dbReference>
<dbReference type="AlphaFoldDB" id="A0A0F9BXC7"/>
<evidence type="ECO:0000313" key="1">
    <source>
        <dbReference type="EMBL" id="KKL26580.1"/>
    </source>
</evidence>
<organism evidence="1">
    <name type="scientific">marine sediment metagenome</name>
    <dbReference type="NCBI Taxonomy" id="412755"/>
    <lineage>
        <taxon>unclassified sequences</taxon>
        <taxon>metagenomes</taxon>
        <taxon>ecological metagenomes</taxon>
    </lineage>
</organism>
<protein>
    <recommendedName>
        <fullName evidence="2">Glycosyltransferase 2-like domain-containing protein</fullName>
    </recommendedName>
</protein>
<dbReference type="EMBL" id="LAZR01035790">
    <property type="protein sequence ID" value="KKL26580.1"/>
    <property type="molecule type" value="Genomic_DNA"/>
</dbReference>
<evidence type="ECO:0008006" key="2">
    <source>
        <dbReference type="Google" id="ProtNLM"/>
    </source>
</evidence>
<accession>A0A0F9BXC7</accession>
<gene>
    <name evidence="1" type="ORF">LCGC14_2393880</name>
</gene>
<name>A0A0F9BXC7_9ZZZZ</name>
<proteinExistence type="predicted"/>
<comment type="caution">
    <text evidence="1">The sequence shown here is derived from an EMBL/GenBank/DDBJ whole genome shotgun (WGS) entry which is preliminary data.</text>
</comment>
<feature type="non-terminal residue" evidence="1">
    <location>
        <position position="1"/>
    </location>
</feature>
<sequence>YMMDTRITTTIEWWDRSDLVETFYSPTDFPTLGRDKIVSYAKYRIPSPTHILFLDSDILPRKNTLERLLEHDKDIISGVYPMVTKNGMSWSISREEPFKAVDIQELPKNPFKIKHCGFGIVLVKYDVFEKLNWPYWKNVFRPGGIEKGEDIYFCEKAREAGFDIWCDPKVKCNHIRITNLMSIINNIKE</sequence>
<dbReference type="SUPFAM" id="SSF53448">
    <property type="entry name" value="Nucleotide-diphospho-sugar transferases"/>
    <property type="match status" value="1"/>
</dbReference>
<reference evidence="1" key="1">
    <citation type="journal article" date="2015" name="Nature">
        <title>Complex archaea that bridge the gap between prokaryotes and eukaryotes.</title>
        <authorList>
            <person name="Spang A."/>
            <person name="Saw J.H."/>
            <person name="Jorgensen S.L."/>
            <person name="Zaremba-Niedzwiedzka K."/>
            <person name="Martijn J."/>
            <person name="Lind A.E."/>
            <person name="van Eijk R."/>
            <person name="Schleper C."/>
            <person name="Guy L."/>
            <person name="Ettema T.J."/>
        </authorList>
    </citation>
    <scope>NUCLEOTIDE SEQUENCE</scope>
</reference>
<dbReference type="Gene3D" id="3.90.550.40">
    <property type="match status" value="1"/>
</dbReference>